<dbReference type="OrthoDB" id="195586at2759"/>
<evidence type="ECO:0000313" key="4">
    <source>
        <dbReference type="Proteomes" id="UP001165085"/>
    </source>
</evidence>
<feature type="region of interest" description="Disordered" evidence="2">
    <location>
        <begin position="353"/>
        <end position="376"/>
    </location>
</feature>
<proteinExistence type="predicted"/>
<feature type="compositionally biased region" description="Basic and acidic residues" evidence="2">
    <location>
        <begin position="715"/>
        <end position="724"/>
    </location>
</feature>
<gene>
    <name evidence="3" type="ORF">TrST_g11368</name>
</gene>
<keyword evidence="1" id="KW-0175">Coiled coil</keyword>
<reference evidence="4" key="1">
    <citation type="journal article" date="2023" name="Commun. Biol.">
        <title>Genome analysis of Parmales, the sister group of diatoms, reveals the evolutionary specialization of diatoms from phago-mixotrophs to photoautotrophs.</title>
        <authorList>
            <person name="Ban H."/>
            <person name="Sato S."/>
            <person name="Yoshikawa S."/>
            <person name="Yamada K."/>
            <person name="Nakamura Y."/>
            <person name="Ichinomiya M."/>
            <person name="Sato N."/>
            <person name="Blanc-Mathieu R."/>
            <person name="Endo H."/>
            <person name="Kuwata A."/>
            <person name="Ogata H."/>
        </authorList>
    </citation>
    <scope>NUCLEOTIDE SEQUENCE [LARGE SCALE GENOMIC DNA]</scope>
    <source>
        <strain evidence="4">NIES 3701</strain>
    </source>
</reference>
<feature type="coiled-coil region" evidence="1">
    <location>
        <begin position="133"/>
        <end position="213"/>
    </location>
</feature>
<accession>A0A9W7AS40</accession>
<sequence>MVPIVAQNFFVSLNLPTYHFHHFSGVLPAKKGEKKSIQQPRKMTGGETSTTSIHPSTLRASDLGTTFASDYQASSSSLPEQTQTHPAHSAYLRTALERDLNSIHQNVPRTTEAQNSKIYFDNVTREHSLAIQLQREKRRGDDLLEEVRNLKSKIRTTKEERIDNKQKLTRNIYHQQSEIAQLSGQLQDLSLSLHKSQKEKKAMQQEFSDYKRAFEKQLQQHQMTTVNTINKAEDSLTHYNDEWCRRLEEERDTWQQKMHRTEQMNEHNILSLQNQFTEAHEFYTEHIQKLRKQISKEEAARAKVEDHNEELKSELNREKAARKALTNQLKKERKWREKCISVTKGVMSLRAENEGDLKEEVTSEAANSPVNPAYQDPINLDPASLAYVQAIDDFKRTEGVAPAGHQSVASPGPNSPAAYYAKAQSQAQSIIDEERRKNKLLTLELLRQRAFASGGLGGYNDLSVNIPPSPTLNSPGLQSPYFPLGGKAAVGDREVAALRVAVERADIERVLEAEIGIEKDIELERIRHELDEERRSSKFNEGRAQELEVAVQRAVEKERSDFAQRENEEKKVFTTIIEDLKVEMRKSGTHFNAALEEERQKQAALRSSHAQLLSENAQKTQLVEMAKSEMQKSHKIMEESISEAKKQMKEQHKQEMDKYKSIMEAQIRETGEALKATRKALVGGQGVVAKVERETISPPNKTGKRASMNSIPDVQDLRIEAKND</sequence>
<feature type="region of interest" description="Disordered" evidence="2">
    <location>
        <begin position="402"/>
        <end position="421"/>
    </location>
</feature>
<dbReference type="AlphaFoldDB" id="A0A9W7AS40"/>
<keyword evidence="4" id="KW-1185">Reference proteome</keyword>
<dbReference type="Proteomes" id="UP001165085">
    <property type="component" value="Unassembled WGS sequence"/>
</dbReference>
<organism evidence="3 4">
    <name type="scientific">Triparma strigata</name>
    <dbReference type="NCBI Taxonomy" id="1606541"/>
    <lineage>
        <taxon>Eukaryota</taxon>
        <taxon>Sar</taxon>
        <taxon>Stramenopiles</taxon>
        <taxon>Ochrophyta</taxon>
        <taxon>Bolidophyceae</taxon>
        <taxon>Parmales</taxon>
        <taxon>Triparmaceae</taxon>
        <taxon>Triparma</taxon>
    </lineage>
</organism>
<protein>
    <submittedName>
        <fullName evidence="3">Uncharacterized protein</fullName>
    </submittedName>
</protein>
<feature type="compositionally biased region" description="Polar residues" evidence="2">
    <location>
        <begin position="37"/>
        <end position="57"/>
    </location>
</feature>
<feature type="coiled-coil region" evidence="1">
    <location>
        <begin position="244"/>
        <end position="328"/>
    </location>
</feature>
<evidence type="ECO:0000256" key="2">
    <source>
        <dbReference type="SAM" id="MobiDB-lite"/>
    </source>
</evidence>
<evidence type="ECO:0000256" key="1">
    <source>
        <dbReference type="SAM" id="Coils"/>
    </source>
</evidence>
<dbReference type="EMBL" id="BRXY01000200">
    <property type="protein sequence ID" value="GMH76724.1"/>
    <property type="molecule type" value="Genomic_DNA"/>
</dbReference>
<feature type="region of interest" description="Disordered" evidence="2">
    <location>
        <begin position="30"/>
        <end position="57"/>
    </location>
</feature>
<feature type="coiled-coil region" evidence="1">
    <location>
        <begin position="627"/>
        <end position="669"/>
    </location>
</feature>
<evidence type="ECO:0000313" key="3">
    <source>
        <dbReference type="EMBL" id="GMH76724.1"/>
    </source>
</evidence>
<comment type="caution">
    <text evidence="3">The sequence shown here is derived from an EMBL/GenBank/DDBJ whole genome shotgun (WGS) entry which is preliminary data.</text>
</comment>
<name>A0A9W7AS40_9STRA</name>
<feature type="region of interest" description="Disordered" evidence="2">
    <location>
        <begin position="692"/>
        <end position="724"/>
    </location>
</feature>